<protein>
    <submittedName>
        <fullName evidence="1">Uncharacterized protein</fullName>
    </submittedName>
</protein>
<dbReference type="Proteomes" id="UP000218327">
    <property type="component" value="Unassembled WGS sequence"/>
</dbReference>
<name>A0A2A5AY05_9GAMM</name>
<accession>A0A2A5AY05</accession>
<dbReference type="AlphaFoldDB" id="A0A2A5AY05"/>
<reference evidence="2" key="1">
    <citation type="submission" date="2017-08" db="EMBL/GenBank/DDBJ databases">
        <title>A dynamic microbial community with high functional redundancy inhabits the cold, oxic subseafloor aquifer.</title>
        <authorList>
            <person name="Tully B.J."/>
            <person name="Wheat C.G."/>
            <person name="Glazer B.T."/>
            <person name="Huber J.A."/>
        </authorList>
    </citation>
    <scope>NUCLEOTIDE SEQUENCE [LARGE SCALE GENOMIC DNA]</scope>
</reference>
<evidence type="ECO:0000313" key="1">
    <source>
        <dbReference type="EMBL" id="PCJ24132.1"/>
    </source>
</evidence>
<sequence>MTEHKYDLDRRYQFEATADSACPVDHGTKVAIWMTGKCVVMHTCQVDENLSWQTNGGATITHFLVTSYPPEKHKAWVNVYSNSDMRPNYSKERADQCANDKRRACIKIEWTEGEGL</sequence>
<organism evidence="1 2">
    <name type="scientific">SAR86 cluster bacterium</name>
    <dbReference type="NCBI Taxonomy" id="2030880"/>
    <lineage>
        <taxon>Bacteria</taxon>
        <taxon>Pseudomonadati</taxon>
        <taxon>Pseudomonadota</taxon>
        <taxon>Gammaproteobacteria</taxon>
        <taxon>SAR86 cluster</taxon>
    </lineage>
</organism>
<evidence type="ECO:0000313" key="2">
    <source>
        <dbReference type="Proteomes" id="UP000218327"/>
    </source>
</evidence>
<dbReference type="EMBL" id="NVVJ01000030">
    <property type="protein sequence ID" value="PCJ24132.1"/>
    <property type="molecule type" value="Genomic_DNA"/>
</dbReference>
<gene>
    <name evidence="1" type="ORF">COA96_10325</name>
</gene>
<comment type="caution">
    <text evidence="1">The sequence shown here is derived from an EMBL/GenBank/DDBJ whole genome shotgun (WGS) entry which is preliminary data.</text>
</comment>
<proteinExistence type="predicted"/>